<name>A0ABW1K9A7_9ACTN</name>
<sequence>MPELVLHVLQAGAARLGPAPHRSDNSWRQFLRAQACGLLAADFFHVDTIALRRLYVLVVMEVATRRVHILGVTTIPTGAWTVQQARNLMMDLGARAASLRFLVRDRDGKFTSTFNAVLAAEGVDVVKTPPRTRRANCYAERLVGSVRQECTDHVLIYNERHARVVLAAYERHFNGHLPHQSIDRRPPDHDPGVIVSMEAAIRRRRILGGVLNEYHRAA</sequence>
<dbReference type="InterPro" id="IPR012337">
    <property type="entry name" value="RNaseH-like_sf"/>
</dbReference>
<proteinExistence type="predicted"/>
<feature type="domain" description="Integrase catalytic" evidence="1">
    <location>
        <begin position="16"/>
        <end position="194"/>
    </location>
</feature>
<reference evidence="3" key="1">
    <citation type="journal article" date="2019" name="Int. J. Syst. Evol. Microbiol.">
        <title>The Global Catalogue of Microorganisms (GCM) 10K type strain sequencing project: providing services to taxonomists for standard genome sequencing and annotation.</title>
        <authorList>
            <consortium name="The Broad Institute Genomics Platform"/>
            <consortium name="The Broad Institute Genome Sequencing Center for Infectious Disease"/>
            <person name="Wu L."/>
            <person name="Ma J."/>
        </authorList>
    </citation>
    <scope>NUCLEOTIDE SEQUENCE [LARGE SCALE GENOMIC DNA]</scope>
    <source>
        <strain evidence="3">ZS-35-S2</strain>
    </source>
</reference>
<evidence type="ECO:0000313" key="2">
    <source>
        <dbReference type="EMBL" id="MFC6018065.1"/>
    </source>
</evidence>
<dbReference type="InterPro" id="IPR001584">
    <property type="entry name" value="Integrase_cat-core"/>
</dbReference>
<evidence type="ECO:0000313" key="3">
    <source>
        <dbReference type="Proteomes" id="UP001596203"/>
    </source>
</evidence>
<organism evidence="2 3">
    <name type="scientific">Plantactinospora solaniradicis</name>
    <dbReference type="NCBI Taxonomy" id="1723736"/>
    <lineage>
        <taxon>Bacteria</taxon>
        <taxon>Bacillati</taxon>
        <taxon>Actinomycetota</taxon>
        <taxon>Actinomycetes</taxon>
        <taxon>Micromonosporales</taxon>
        <taxon>Micromonosporaceae</taxon>
        <taxon>Plantactinospora</taxon>
    </lineage>
</organism>
<dbReference type="SUPFAM" id="SSF53098">
    <property type="entry name" value="Ribonuclease H-like"/>
    <property type="match status" value="1"/>
</dbReference>
<accession>A0ABW1K9A7</accession>
<dbReference type="EMBL" id="JBHSPR010000012">
    <property type="protein sequence ID" value="MFC6018065.1"/>
    <property type="molecule type" value="Genomic_DNA"/>
</dbReference>
<dbReference type="InterPro" id="IPR036397">
    <property type="entry name" value="RNaseH_sf"/>
</dbReference>
<comment type="caution">
    <text evidence="2">The sequence shown here is derived from an EMBL/GenBank/DDBJ whole genome shotgun (WGS) entry which is preliminary data.</text>
</comment>
<evidence type="ECO:0000259" key="1">
    <source>
        <dbReference type="PROSITE" id="PS50994"/>
    </source>
</evidence>
<dbReference type="Proteomes" id="UP001596203">
    <property type="component" value="Unassembled WGS sequence"/>
</dbReference>
<dbReference type="Pfam" id="PF13683">
    <property type="entry name" value="rve_3"/>
    <property type="match status" value="1"/>
</dbReference>
<keyword evidence="3" id="KW-1185">Reference proteome</keyword>
<gene>
    <name evidence="2" type="ORF">ACFP2T_17880</name>
</gene>
<dbReference type="Gene3D" id="3.30.420.10">
    <property type="entry name" value="Ribonuclease H-like superfamily/Ribonuclease H"/>
    <property type="match status" value="1"/>
</dbReference>
<dbReference type="PROSITE" id="PS50994">
    <property type="entry name" value="INTEGRASE"/>
    <property type="match status" value="1"/>
</dbReference>
<dbReference type="RefSeq" id="WP_377423047.1">
    <property type="nucleotide sequence ID" value="NZ_JBHSPR010000012.1"/>
</dbReference>
<protein>
    <submittedName>
        <fullName evidence="2">Integrase core domain-containing protein</fullName>
    </submittedName>
</protein>